<name>M1E6U3_9BACT</name>
<proteinExistence type="predicted"/>
<organism evidence="2 3">
    <name type="scientific">Thermodesulfobium narugense DSM 14796</name>
    <dbReference type="NCBI Taxonomy" id="747365"/>
    <lineage>
        <taxon>Bacteria</taxon>
        <taxon>Pseudomonadati</taxon>
        <taxon>Thermodesulfobiota</taxon>
        <taxon>Thermodesulfobiia</taxon>
        <taxon>Thermodesulfobiales</taxon>
        <taxon>Thermodesulfobiaceae</taxon>
        <taxon>Thermodesulfobium</taxon>
    </lineage>
</organism>
<dbReference type="STRING" id="747365.Thena_0083"/>
<accession>M1E6U3</accession>
<dbReference type="RefSeq" id="WP_013755464.1">
    <property type="nucleotide sequence ID" value="NC_015499.1"/>
</dbReference>
<gene>
    <name evidence="2" type="ORF">Thena_0083</name>
</gene>
<dbReference type="Proteomes" id="UP000011765">
    <property type="component" value="Chromosome"/>
</dbReference>
<evidence type="ECO:0000256" key="1">
    <source>
        <dbReference type="SAM" id="Phobius"/>
    </source>
</evidence>
<dbReference type="HOGENOM" id="CLU_109846_0_0_9"/>
<keyword evidence="1" id="KW-0472">Membrane</keyword>
<protein>
    <submittedName>
        <fullName evidence="2">Uncharacterized protein</fullName>
    </submittedName>
</protein>
<dbReference type="AlphaFoldDB" id="M1E6U3"/>
<dbReference type="EMBL" id="CP002690">
    <property type="protein sequence ID" value="AEE13734.1"/>
    <property type="molecule type" value="Genomic_DNA"/>
</dbReference>
<feature type="transmembrane region" description="Helical" evidence="1">
    <location>
        <begin position="148"/>
        <end position="168"/>
    </location>
</feature>
<evidence type="ECO:0000313" key="2">
    <source>
        <dbReference type="EMBL" id="AEE13734.1"/>
    </source>
</evidence>
<feature type="transmembrane region" description="Helical" evidence="1">
    <location>
        <begin position="51"/>
        <end position="75"/>
    </location>
</feature>
<reference evidence="2 3" key="1">
    <citation type="submission" date="2011-04" db="EMBL/GenBank/DDBJ databases">
        <title>The complete genome of Thermodesulfobium narugense DSM 14796.</title>
        <authorList>
            <consortium name="US DOE Joint Genome Institute (JGI-PGF)"/>
            <person name="Lucas S."/>
            <person name="Han J."/>
            <person name="Lapidus A."/>
            <person name="Bruce D."/>
            <person name="Goodwin L."/>
            <person name="Pitluck S."/>
            <person name="Peters L."/>
            <person name="Kyrpides N."/>
            <person name="Mavromatis K."/>
            <person name="Pagani I."/>
            <person name="Ivanova N."/>
            <person name="Ovchinnikova G."/>
            <person name="Zhang X."/>
            <person name="Saunders L."/>
            <person name="Detter J.C."/>
            <person name="Tapia R."/>
            <person name="Han C."/>
            <person name="Land M."/>
            <person name="Hauser L."/>
            <person name="Markowitz V."/>
            <person name="Cheng J.-F."/>
            <person name="Hugenholtz P."/>
            <person name="Woyke T."/>
            <person name="Wu D."/>
            <person name="Spring S."/>
            <person name="Schroeder M."/>
            <person name="Brambilla E."/>
            <person name="Klenk H.-P."/>
            <person name="Eisen J.A."/>
        </authorList>
    </citation>
    <scope>NUCLEOTIDE SEQUENCE [LARGE SCALE GENOMIC DNA]</scope>
    <source>
        <strain evidence="2 3">DSM 14796</strain>
    </source>
</reference>
<keyword evidence="1" id="KW-1133">Transmembrane helix</keyword>
<evidence type="ECO:0000313" key="3">
    <source>
        <dbReference type="Proteomes" id="UP000011765"/>
    </source>
</evidence>
<dbReference type="KEGG" id="tnr:Thena_0083"/>
<keyword evidence="3" id="KW-1185">Reference proteome</keyword>
<dbReference type="eggNOG" id="ENOG502ZEE5">
    <property type="taxonomic scope" value="Bacteria"/>
</dbReference>
<keyword evidence="1" id="KW-0812">Transmembrane</keyword>
<feature type="transmembrane region" description="Helical" evidence="1">
    <location>
        <begin position="87"/>
        <end position="106"/>
    </location>
</feature>
<sequence length="219" mass="25599">MFEDNKGNKDLSSLRTGQFEKNIDESLKSVVEDIDTNEPVMVLRYTFFRTLSLFLFFLLGFLLFLFGTLMGFGIIPFDVHIDNKLNRFFGVTFCPLFTIFALWLMIDLINTKQIEVYRDRVVKRVTIPFPMQRDKAVYYKRAKYAMNWMGMVITEAKSIFLSITIFAFSKGFSIYTTRLKGKDEARFAKFLAQVSGRNEGEFLYKPTFTCDSLQKLIKE</sequence>